<evidence type="ECO:0000313" key="2">
    <source>
        <dbReference type="Proteomes" id="UP000828390"/>
    </source>
</evidence>
<keyword evidence="2" id="KW-1185">Reference proteome</keyword>
<reference evidence="1" key="2">
    <citation type="submission" date="2020-11" db="EMBL/GenBank/DDBJ databases">
        <authorList>
            <person name="McCartney M.A."/>
            <person name="Auch B."/>
            <person name="Kono T."/>
            <person name="Mallez S."/>
            <person name="Becker A."/>
            <person name="Gohl D.M."/>
            <person name="Silverstein K.A.T."/>
            <person name="Koren S."/>
            <person name="Bechman K.B."/>
            <person name="Herman A."/>
            <person name="Abrahante J.E."/>
            <person name="Garbe J."/>
        </authorList>
    </citation>
    <scope>NUCLEOTIDE SEQUENCE</scope>
    <source>
        <strain evidence="1">Duluth1</strain>
        <tissue evidence="1">Whole animal</tissue>
    </source>
</reference>
<protein>
    <submittedName>
        <fullName evidence="1">Uncharacterized protein</fullName>
    </submittedName>
</protein>
<proteinExistence type="predicted"/>
<dbReference type="AlphaFoldDB" id="A0A9D4IVN9"/>
<comment type="caution">
    <text evidence="1">The sequence shown here is derived from an EMBL/GenBank/DDBJ whole genome shotgun (WGS) entry which is preliminary data.</text>
</comment>
<dbReference type="Proteomes" id="UP000828390">
    <property type="component" value="Unassembled WGS sequence"/>
</dbReference>
<gene>
    <name evidence="1" type="ORF">DPMN_164489</name>
</gene>
<sequence>MAMEKENHLGFSDWKTYIVAEPLGRRRSTRNVALLILPISRLGANCSVTVTAEPVADRERAG</sequence>
<dbReference type="EMBL" id="JAIWYP010000008">
    <property type="protein sequence ID" value="KAH3786382.1"/>
    <property type="molecule type" value="Genomic_DNA"/>
</dbReference>
<reference evidence="1" key="1">
    <citation type="journal article" date="2019" name="bioRxiv">
        <title>The Genome of the Zebra Mussel, Dreissena polymorpha: A Resource for Invasive Species Research.</title>
        <authorList>
            <person name="McCartney M.A."/>
            <person name="Auch B."/>
            <person name="Kono T."/>
            <person name="Mallez S."/>
            <person name="Zhang Y."/>
            <person name="Obille A."/>
            <person name="Becker A."/>
            <person name="Abrahante J.E."/>
            <person name="Garbe J."/>
            <person name="Badalamenti J.P."/>
            <person name="Herman A."/>
            <person name="Mangelson H."/>
            <person name="Liachko I."/>
            <person name="Sullivan S."/>
            <person name="Sone E.D."/>
            <person name="Koren S."/>
            <person name="Silverstein K.A.T."/>
            <person name="Beckman K.B."/>
            <person name="Gohl D.M."/>
        </authorList>
    </citation>
    <scope>NUCLEOTIDE SEQUENCE</scope>
    <source>
        <strain evidence="1">Duluth1</strain>
        <tissue evidence="1">Whole animal</tissue>
    </source>
</reference>
<name>A0A9D4IVN9_DREPO</name>
<accession>A0A9D4IVN9</accession>
<evidence type="ECO:0000313" key="1">
    <source>
        <dbReference type="EMBL" id="KAH3786382.1"/>
    </source>
</evidence>
<organism evidence="1 2">
    <name type="scientific">Dreissena polymorpha</name>
    <name type="common">Zebra mussel</name>
    <name type="synonym">Mytilus polymorpha</name>
    <dbReference type="NCBI Taxonomy" id="45954"/>
    <lineage>
        <taxon>Eukaryota</taxon>
        <taxon>Metazoa</taxon>
        <taxon>Spiralia</taxon>
        <taxon>Lophotrochozoa</taxon>
        <taxon>Mollusca</taxon>
        <taxon>Bivalvia</taxon>
        <taxon>Autobranchia</taxon>
        <taxon>Heteroconchia</taxon>
        <taxon>Euheterodonta</taxon>
        <taxon>Imparidentia</taxon>
        <taxon>Neoheterodontei</taxon>
        <taxon>Myida</taxon>
        <taxon>Dreissenoidea</taxon>
        <taxon>Dreissenidae</taxon>
        <taxon>Dreissena</taxon>
    </lineage>
</organism>